<gene>
    <name evidence="2" type="ORF">PSYICH_LOCUS8307</name>
</gene>
<dbReference type="AlphaFoldDB" id="A0A9P0CZH0"/>
<accession>A0A9P0CZH0</accession>
<evidence type="ECO:0000313" key="3">
    <source>
        <dbReference type="Proteomes" id="UP001153636"/>
    </source>
</evidence>
<evidence type="ECO:0000313" key="2">
    <source>
        <dbReference type="EMBL" id="CAH1107522.1"/>
    </source>
</evidence>
<evidence type="ECO:0000256" key="1">
    <source>
        <dbReference type="SAM" id="MobiDB-lite"/>
    </source>
</evidence>
<protein>
    <submittedName>
        <fullName evidence="2">Uncharacterized protein</fullName>
    </submittedName>
</protein>
<dbReference type="EMBL" id="OV651834">
    <property type="protein sequence ID" value="CAH1107522.1"/>
    <property type="molecule type" value="Genomic_DNA"/>
</dbReference>
<dbReference type="OrthoDB" id="6775061at2759"/>
<sequence length="320" mass="37714">MNIIIKGIEDEEQENEKETKDKICIILQEMGVKIAVKEDIDEVRRMGKYNIERKRPIIVKLNRKSTRTMILQKTRSLKGTNIWIDEDYPKEVQEERRKLIIKMKEARNKGHKAQLRYNKLIINDELYREKDTDQNQKSFPLLYGLKEEDPQQDIVKLIDIVKNQLNLNCNFNDFRDTRRIGTITSTKPRPLIIECVSYYLKAEILGKSKILKGSKLFFAYDLTQTDYQRKKILGQNLKLAKSYNLKANIEKNSLYVEDKEYKYEDLIKIPNAIETLTNNKRNTTSEENQSSQSETKKLKENSEPEVTKRVTRNQKNSTSN</sequence>
<organism evidence="2 3">
    <name type="scientific">Psylliodes chrysocephalus</name>
    <dbReference type="NCBI Taxonomy" id="3402493"/>
    <lineage>
        <taxon>Eukaryota</taxon>
        <taxon>Metazoa</taxon>
        <taxon>Ecdysozoa</taxon>
        <taxon>Arthropoda</taxon>
        <taxon>Hexapoda</taxon>
        <taxon>Insecta</taxon>
        <taxon>Pterygota</taxon>
        <taxon>Neoptera</taxon>
        <taxon>Endopterygota</taxon>
        <taxon>Coleoptera</taxon>
        <taxon>Polyphaga</taxon>
        <taxon>Cucujiformia</taxon>
        <taxon>Chrysomeloidea</taxon>
        <taxon>Chrysomelidae</taxon>
        <taxon>Galerucinae</taxon>
        <taxon>Alticini</taxon>
        <taxon>Psylliodes</taxon>
    </lineage>
</organism>
<feature type="region of interest" description="Disordered" evidence="1">
    <location>
        <begin position="278"/>
        <end position="320"/>
    </location>
</feature>
<feature type="compositionally biased region" description="Basic and acidic residues" evidence="1">
    <location>
        <begin position="294"/>
        <end position="308"/>
    </location>
</feature>
<proteinExistence type="predicted"/>
<dbReference type="Gene3D" id="3.30.70.1820">
    <property type="entry name" value="L1 transposable element, RRM domain"/>
    <property type="match status" value="1"/>
</dbReference>
<reference evidence="2" key="1">
    <citation type="submission" date="2022-01" db="EMBL/GenBank/DDBJ databases">
        <authorList>
            <person name="King R."/>
        </authorList>
    </citation>
    <scope>NUCLEOTIDE SEQUENCE</scope>
</reference>
<name>A0A9P0CZH0_9CUCU</name>
<keyword evidence="3" id="KW-1185">Reference proteome</keyword>
<dbReference type="Proteomes" id="UP001153636">
    <property type="component" value="Chromosome 22"/>
</dbReference>